<dbReference type="GO" id="GO:0004180">
    <property type="term" value="F:carboxypeptidase activity"/>
    <property type="evidence" value="ECO:0007669"/>
    <property type="project" value="UniProtKB-ARBA"/>
</dbReference>
<dbReference type="Gene3D" id="2.40.440.10">
    <property type="entry name" value="L,D-transpeptidase catalytic domain-like"/>
    <property type="match status" value="1"/>
</dbReference>
<keyword evidence="6 7" id="KW-0961">Cell wall biogenesis/degradation</keyword>
<dbReference type="GO" id="GO:0071555">
    <property type="term" value="P:cell wall organization"/>
    <property type="evidence" value="ECO:0007669"/>
    <property type="project" value="UniProtKB-UniRule"/>
</dbReference>
<gene>
    <name evidence="9" type="ORF">EKE94_11610</name>
</gene>
<evidence type="ECO:0000256" key="5">
    <source>
        <dbReference type="ARBA" id="ARBA00022984"/>
    </source>
</evidence>
<feature type="active site" description="Proton donor/acceptor" evidence="7">
    <location>
        <position position="124"/>
    </location>
</feature>
<dbReference type="GO" id="GO:0009252">
    <property type="term" value="P:peptidoglycan biosynthetic process"/>
    <property type="evidence" value="ECO:0007669"/>
    <property type="project" value="UniProtKB-UniPathway"/>
</dbReference>
<dbReference type="GO" id="GO:0016740">
    <property type="term" value="F:transferase activity"/>
    <property type="evidence" value="ECO:0007669"/>
    <property type="project" value="UniProtKB-KW"/>
</dbReference>
<evidence type="ECO:0000256" key="1">
    <source>
        <dbReference type="ARBA" id="ARBA00004752"/>
    </source>
</evidence>
<keyword evidence="3" id="KW-0808">Transferase</keyword>
<evidence type="ECO:0000259" key="8">
    <source>
        <dbReference type="PROSITE" id="PS52029"/>
    </source>
</evidence>
<evidence type="ECO:0000256" key="7">
    <source>
        <dbReference type="PROSITE-ProRule" id="PRU01373"/>
    </source>
</evidence>
<keyword evidence="5 7" id="KW-0573">Peptidoglycan synthesis</keyword>
<protein>
    <recommendedName>
        <fullName evidence="8">L,D-TPase catalytic domain-containing protein</fullName>
    </recommendedName>
</protein>
<feature type="active site" description="Nucleophile" evidence="7">
    <location>
        <position position="142"/>
    </location>
</feature>
<dbReference type="OrthoDB" id="9809748at2"/>
<evidence type="ECO:0000313" key="9">
    <source>
        <dbReference type="EMBL" id="RVV98096.1"/>
    </source>
</evidence>
<evidence type="ECO:0000256" key="4">
    <source>
        <dbReference type="ARBA" id="ARBA00022960"/>
    </source>
</evidence>
<keyword evidence="10" id="KW-1185">Reference proteome</keyword>
<dbReference type="UniPathway" id="UPA00219"/>
<evidence type="ECO:0000256" key="3">
    <source>
        <dbReference type="ARBA" id="ARBA00022679"/>
    </source>
</evidence>
<dbReference type="InterPro" id="IPR038063">
    <property type="entry name" value="Transpep_catalytic_dom"/>
</dbReference>
<dbReference type="PROSITE" id="PS52029">
    <property type="entry name" value="LD_TPASE"/>
    <property type="match status" value="1"/>
</dbReference>
<dbReference type="Pfam" id="PF03734">
    <property type="entry name" value="YkuD"/>
    <property type="match status" value="1"/>
</dbReference>
<sequence>MSIFRWVGVFLLVALISGCGGDSKFRTYNGPEVTRVIVMKNKREMYLMHGSKKLKSYDIGLGFAPVGDKWVEGDGRTPEGTYIIDRRNPNSRYHLSVGMNYPNVIDVAQAKALGQRPGGDIFIHGQGPYYKKGAPRDWTAGCIAVTDRQMEDIYAMVKDGTPITILP</sequence>
<dbReference type="EMBL" id="RQXX01000003">
    <property type="protein sequence ID" value="RVV98096.1"/>
    <property type="molecule type" value="Genomic_DNA"/>
</dbReference>
<dbReference type="PANTHER" id="PTHR36699:SF1">
    <property type="entry name" value="L,D-TRANSPEPTIDASE YAFK-RELATED"/>
    <property type="match status" value="1"/>
</dbReference>
<proteinExistence type="inferred from homology"/>
<dbReference type="SUPFAM" id="SSF141523">
    <property type="entry name" value="L,D-transpeptidase catalytic domain-like"/>
    <property type="match status" value="1"/>
</dbReference>
<evidence type="ECO:0000256" key="6">
    <source>
        <dbReference type="ARBA" id="ARBA00023316"/>
    </source>
</evidence>
<evidence type="ECO:0000313" key="10">
    <source>
        <dbReference type="Proteomes" id="UP000285908"/>
    </source>
</evidence>
<comment type="pathway">
    <text evidence="1 7">Cell wall biogenesis; peptidoglycan biosynthesis.</text>
</comment>
<dbReference type="GO" id="GO:0008360">
    <property type="term" value="P:regulation of cell shape"/>
    <property type="evidence" value="ECO:0007669"/>
    <property type="project" value="UniProtKB-UniRule"/>
</dbReference>
<dbReference type="Proteomes" id="UP000285908">
    <property type="component" value="Unassembled WGS sequence"/>
</dbReference>
<dbReference type="CDD" id="cd16913">
    <property type="entry name" value="YkuD_like"/>
    <property type="match status" value="1"/>
</dbReference>
<evidence type="ECO:0000256" key="2">
    <source>
        <dbReference type="ARBA" id="ARBA00005992"/>
    </source>
</evidence>
<organism evidence="9 10">
    <name type="scientific">Mesobaculum littorinae</name>
    <dbReference type="NCBI Taxonomy" id="2486419"/>
    <lineage>
        <taxon>Bacteria</taxon>
        <taxon>Pseudomonadati</taxon>
        <taxon>Pseudomonadota</taxon>
        <taxon>Alphaproteobacteria</taxon>
        <taxon>Rhodobacterales</taxon>
        <taxon>Roseobacteraceae</taxon>
        <taxon>Mesobaculum</taxon>
    </lineage>
</organism>
<keyword evidence="4 7" id="KW-0133">Cell shape</keyword>
<dbReference type="AlphaFoldDB" id="A0A438AHB5"/>
<accession>A0A438AHB5</accession>
<comment type="caution">
    <text evidence="9">The sequence shown here is derived from an EMBL/GenBank/DDBJ whole genome shotgun (WGS) entry which is preliminary data.</text>
</comment>
<dbReference type="RefSeq" id="WP_127906762.1">
    <property type="nucleotide sequence ID" value="NZ_RQXX01000003.1"/>
</dbReference>
<dbReference type="PROSITE" id="PS51257">
    <property type="entry name" value="PROKAR_LIPOPROTEIN"/>
    <property type="match status" value="1"/>
</dbReference>
<name>A0A438AHB5_9RHOB</name>
<reference evidence="9 10" key="1">
    <citation type="submission" date="2018-11" db="EMBL/GenBank/DDBJ databases">
        <title>Mesobaculum littorinae gen. nov., sp. nov., isolated from Littorina scabra that represents a novel genus of the order Rhodobacteraceae.</title>
        <authorList>
            <person name="Li F."/>
        </authorList>
    </citation>
    <scope>NUCLEOTIDE SEQUENCE [LARGE SCALE GENOMIC DNA]</scope>
    <source>
        <strain evidence="9 10">M0103</strain>
    </source>
</reference>
<dbReference type="InterPro" id="IPR005490">
    <property type="entry name" value="LD_TPept_cat_dom"/>
</dbReference>
<comment type="similarity">
    <text evidence="2">Belongs to the YkuD family.</text>
</comment>
<dbReference type="PANTHER" id="PTHR36699">
    <property type="entry name" value="LD-TRANSPEPTIDASE"/>
    <property type="match status" value="1"/>
</dbReference>
<feature type="domain" description="L,D-TPase catalytic" evidence="8">
    <location>
        <begin position="34"/>
        <end position="166"/>
    </location>
</feature>